<comment type="caution">
    <text evidence="2">The sequence shown here is derived from an EMBL/GenBank/DDBJ whole genome shotgun (WGS) entry which is preliminary data.</text>
</comment>
<name>A0A7W0HK04_9BACT</name>
<dbReference type="RefSeq" id="WP_181550302.1">
    <property type="nucleotide sequence ID" value="NZ_JACDUS010000002.1"/>
</dbReference>
<feature type="region of interest" description="Disordered" evidence="1">
    <location>
        <begin position="1"/>
        <end position="21"/>
    </location>
</feature>
<dbReference type="NCBIfam" id="TIGR02532">
    <property type="entry name" value="IV_pilin_GFxxxE"/>
    <property type="match status" value="1"/>
</dbReference>
<proteinExistence type="predicted"/>
<organism evidence="2 3">
    <name type="scientific">Desulfosalsimonas propionicica</name>
    <dbReference type="NCBI Taxonomy" id="332175"/>
    <lineage>
        <taxon>Bacteria</taxon>
        <taxon>Pseudomonadati</taxon>
        <taxon>Thermodesulfobacteriota</taxon>
        <taxon>Desulfobacteria</taxon>
        <taxon>Desulfobacterales</taxon>
        <taxon>Desulfosalsimonadaceae</taxon>
        <taxon>Desulfosalsimonas</taxon>
    </lineage>
</organism>
<evidence type="ECO:0000256" key="1">
    <source>
        <dbReference type="SAM" id="MobiDB-lite"/>
    </source>
</evidence>
<dbReference type="SUPFAM" id="SSF54523">
    <property type="entry name" value="Pili subunits"/>
    <property type="match status" value="1"/>
</dbReference>
<dbReference type="InterPro" id="IPR045584">
    <property type="entry name" value="Pilin-like"/>
</dbReference>
<gene>
    <name evidence="2" type="ORF">HNR65_000956</name>
</gene>
<reference evidence="2 3" key="1">
    <citation type="submission" date="2020-07" db="EMBL/GenBank/DDBJ databases">
        <title>Genomic Encyclopedia of Type Strains, Phase IV (KMG-IV): sequencing the most valuable type-strain genomes for metagenomic binning, comparative biology and taxonomic classification.</title>
        <authorList>
            <person name="Goeker M."/>
        </authorList>
    </citation>
    <scope>NUCLEOTIDE SEQUENCE [LARGE SCALE GENOMIC DNA]</scope>
    <source>
        <strain evidence="2 3">DSM 17721</strain>
    </source>
</reference>
<dbReference type="EMBL" id="JACDUS010000002">
    <property type="protein sequence ID" value="MBA2880638.1"/>
    <property type="molecule type" value="Genomic_DNA"/>
</dbReference>
<evidence type="ECO:0000313" key="3">
    <source>
        <dbReference type="Proteomes" id="UP000525298"/>
    </source>
</evidence>
<keyword evidence="3" id="KW-1185">Reference proteome</keyword>
<dbReference type="AlphaFoldDB" id="A0A7W0HK04"/>
<dbReference type="InterPro" id="IPR012902">
    <property type="entry name" value="N_methyl_site"/>
</dbReference>
<evidence type="ECO:0000313" key="2">
    <source>
        <dbReference type="EMBL" id="MBA2880638.1"/>
    </source>
</evidence>
<accession>A0A7W0HK04</accession>
<sequence length="190" mass="20932">MYGKQPNRKRKKFRKSRPKRQKYTGMKFAAMTAGRKRSHNGGKMARKSQGFSIIELMITIAVIAVLVSIATPNAIQWIRTAQFNSSVRNVKSKIEGARIFAVKSNARVEITFTGNAYQIDQLNRVTGVSDIQTHNLKPGISASFNNSPLRYDNRGMAAIAAGTIQIQSSSGMCREIVVAPEGNSRIEGCP</sequence>
<dbReference type="Pfam" id="PF07963">
    <property type="entry name" value="N_methyl"/>
    <property type="match status" value="1"/>
</dbReference>
<dbReference type="Gene3D" id="3.30.700.10">
    <property type="entry name" value="Glycoprotein, Type 4 Pilin"/>
    <property type="match status" value="1"/>
</dbReference>
<protein>
    <submittedName>
        <fullName evidence="2">Type IV fimbrial biogenesis protein FimT</fullName>
    </submittedName>
</protein>
<dbReference type="Proteomes" id="UP000525298">
    <property type="component" value="Unassembled WGS sequence"/>
</dbReference>